<sequence>MKHKVGLIVGALLLSNSTLASADSDFIDFALKQAHQKGFYQCDKAIKNTFSTAFGSDIRIFTDWFDGTRSDSLKLTGIYGKKGDTVFVESEYRVKSDQCYVTGTTVVTTGKSCTAYASELKSFDYVAETGDYIAMKSKGGIPMFLKPLGSSCIVTFQMNGVF</sequence>
<feature type="signal peptide" evidence="1">
    <location>
        <begin position="1"/>
        <end position="22"/>
    </location>
</feature>
<gene>
    <name evidence="2" type="ORF">A8L45_20740</name>
</gene>
<keyword evidence="3" id="KW-1185">Reference proteome</keyword>
<protein>
    <submittedName>
        <fullName evidence="2">Uncharacterized protein</fullName>
    </submittedName>
</protein>
<feature type="chain" id="PRO_5008672919" evidence="1">
    <location>
        <begin position="23"/>
        <end position="162"/>
    </location>
</feature>
<evidence type="ECO:0000256" key="1">
    <source>
        <dbReference type="SAM" id="SignalP"/>
    </source>
</evidence>
<organism evidence="2 3">
    <name type="scientific">Veronia pacifica</name>
    <dbReference type="NCBI Taxonomy" id="1080227"/>
    <lineage>
        <taxon>Bacteria</taxon>
        <taxon>Pseudomonadati</taxon>
        <taxon>Pseudomonadota</taxon>
        <taxon>Gammaproteobacteria</taxon>
        <taxon>Vibrionales</taxon>
        <taxon>Vibrionaceae</taxon>
        <taxon>Veronia</taxon>
    </lineage>
</organism>
<name>A0A1C3EAG8_9GAMM</name>
<dbReference type="AlphaFoldDB" id="A0A1C3EAG8"/>
<accession>A0A1C3EAG8</accession>
<evidence type="ECO:0000313" key="3">
    <source>
        <dbReference type="Proteomes" id="UP000094936"/>
    </source>
</evidence>
<dbReference type="RefSeq" id="WP_068905267.1">
    <property type="nucleotide sequence ID" value="NZ_JBHUIF010000017.1"/>
</dbReference>
<proteinExistence type="predicted"/>
<dbReference type="STRING" id="1080227.A8L45_20740"/>
<dbReference type="EMBL" id="LYBM01000056">
    <property type="protein sequence ID" value="ODA30232.1"/>
    <property type="molecule type" value="Genomic_DNA"/>
</dbReference>
<reference evidence="2 3" key="1">
    <citation type="submission" date="2016-05" db="EMBL/GenBank/DDBJ databases">
        <title>Genomic Taxonomy of the Vibrionaceae.</title>
        <authorList>
            <person name="Gomez-Gil B."/>
            <person name="Enciso-Ibarra J."/>
        </authorList>
    </citation>
    <scope>NUCLEOTIDE SEQUENCE [LARGE SCALE GENOMIC DNA]</scope>
    <source>
        <strain evidence="2 3">CAIM 1920</strain>
    </source>
</reference>
<evidence type="ECO:0000313" key="2">
    <source>
        <dbReference type="EMBL" id="ODA30232.1"/>
    </source>
</evidence>
<comment type="caution">
    <text evidence="2">The sequence shown here is derived from an EMBL/GenBank/DDBJ whole genome shotgun (WGS) entry which is preliminary data.</text>
</comment>
<keyword evidence="1" id="KW-0732">Signal</keyword>
<dbReference type="Proteomes" id="UP000094936">
    <property type="component" value="Unassembled WGS sequence"/>
</dbReference>
<dbReference type="OrthoDB" id="5918535at2"/>